<dbReference type="RefSeq" id="WP_090646959.1">
    <property type="nucleotide sequence ID" value="NZ_CBCRYE010000006.1"/>
</dbReference>
<evidence type="ECO:0000313" key="3">
    <source>
        <dbReference type="Proteomes" id="UP000199150"/>
    </source>
</evidence>
<dbReference type="EMBL" id="FMTS01000002">
    <property type="protein sequence ID" value="SCW56314.1"/>
    <property type="molecule type" value="Genomic_DNA"/>
</dbReference>
<evidence type="ECO:0000259" key="1">
    <source>
        <dbReference type="PROSITE" id="PS51094"/>
    </source>
</evidence>
<dbReference type="Proteomes" id="UP000199150">
    <property type="component" value="Unassembled WGS sequence"/>
</dbReference>
<dbReference type="PANTHER" id="PTHR47738">
    <property type="entry name" value="PTS SYSTEM FRUCTOSE-LIKE EIIA COMPONENT-RELATED"/>
    <property type="match status" value="1"/>
</dbReference>
<dbReference type="GO" id="GO:0030295">
    <property type="term" value="F:protein kinase activator activity"/>
    <property type="evidence" value="ECO:0007669"/>
    <property type="project" value="TreeGrafter"/>
</dbReference>
<organism evidence="2 3">
    <name type="scientific">Asticcacaulis taihuensis</name>
    <dbReference type="NCBI Taxonomy" id="260084"/>
    <lineage>
        <taxon>Bacteria</taxon>
        <taxon>Pseudomonadati</taxon>
        <taxon>Pseudomonadota</taxon>
        <taxon>Alphaproteobacteria</taxon>
        <taxon>Caulobacterales</taxon>
        <taxon>Caulobacteraceae</taxon>
        <taxon>Asticcacaulis</taxon>
    </lineage>
</organism>
<dbReference type="InterPro" id="IPR006320">
    <property type="entry name" value="PTS_Nitro_regul"/>
</dbReference>
<keyword evidence="3" id="KW-1185">Reference proteome</keyword>
<dbReference type="GO" id="GO:0008982">
    <property type="term" value="F:protein-N(PI)-phosphohistidine-sugar phosphotransferase activity"/>
    <property type="evidence" value="ECO:0007669"/>
    <property type="project" value="InterPro"/>
</dbReference>
<dbReference type="STRING" id="260084.SAMN02927928_1936"/>
<dbReference type="InterPro" id="IPR016152">
    <property type="entry name" value="PTrfase/Anion_transptr"/>
</dbReference>
<reference evidence="3" key="1">
    <citation type="submission" date="2016-10" db="EMBL/GenBank/DDBJ databases">
        <authorList>
            <person name="Varghese N."/>
            <person name="Submissions S."/>
        </authorList>
    </citation>
    <scope>NUCLEOTIDE SEQUENCE [LARGE SCALE GENOMIC DNA]</scope>
    <source>
        <strain evidence="3">CGMCC 1.3431</strain>
    </source>
</reference>
<dbReference type="NCBIfam" id="TIGR01419">
    <property type="entry name" value="nitro_reg_IIA"/>
    <property type="match status" value="1"/>
</dbReference>
<dbReference type="PROSITE" id="PS51094">
    <property type="entry name" value="PTS_EIIA_TYPE_2"/>
    <property type="match status" value="1"/>
</dbReference>
<dbReference type="GO" id="GO:0009401">
    <property type="term" value="P:phosphoenolpyruvate-dependent sugar phosphotransferase system"/>
    <property type="evidence" value="ECO:0007669"/>
    <property type="project" value="InterPro"/>
</dbReference>
<dbReference type="InterPro" id="IPR002178">
    <property type="entry name" value="PTS_EIIA_type-2_dom"/>
</dbReference>
<evidence type="ECO:0000313" key="2">
    <source>
        <dbReference type="EMBL" id="SCW56314.1"/>
    </source>
</evidence>
<dbReference type="PROSITE" id="PS00372">
    <property type="entry name" value="PTS_EIIA_TYPE_2_HIS"/>
    <property type="match status" value="1"/>
</dbReference>
<dbReference type="PANTHER" id="PTHR47738:SF1">
    <property type="entry name" value="NITROGEN REGULATORY PROTEIN"/>
    <property type="match status" value="1"/>
</dbReference>
<dbReference type="SUPFAM" id="SSF55804">
    <property type="entry name" value="Phoshotransferase/anion transport protein"/>
    <property type="match status" value="1"/>
</dbReference>
<dbReference type="AlphaFoldDB" id="A0A1G4RHG9"/>
<feature type="domain" description="PTS EIIA type-2" evidence="1">
    <location>
        <begin position="5"/>
        <end position="148"/>
    </location>
</feature>
<dbReference type="Gene3D" id="3.40.930.10">
    <property type="entry name" value="Mannitol-specific EII, Chain A"/>
    <property type="match status" value="1"/>
</dbReference>
<gene>
    <name evidence="2" type="ORF">SAMN02927928_1936</name>
</gene>
<dbReference type="InterPro" id="IPR051541">
    <property type="entry name" value="PTS_SugarTrans_NitroReg"/>
</dbReference>
<dbReference type="OrthoDB" id="95460at2"/>
<dbReference type="CDD" id="cd00211">
    <property type="entry name" value="PTS_IIA_fru"/>
    <property type="match status" value="1"/>
</dbReference>
<proteinExistence type="predicted"/>
<accession>A0A1G4RHG9</accession>
<name>A0A1G4RHG9_9CAUL</name>
<sequence>MFLTTLLDRHAILGNVSVNSKRQALQMVADVAARQLGLEAAEVHQALLEREKLGSTGVGMGVAVPHAALAGLDRMHGIFVRLDAPVDYDSIDDMPVDLIFALLAPENAGTEHLRALAKVSRLLRQKDLREQLRKMENPDAIYAILTDIADSNAA</sequence>
<protein>
    <submittedName>
        <fullName evidence="2">PTS IIA-like nitrogen-regulatory protein PtsN</fullName>
    </submittedName>
</protein>
<dbReference type="Pfam" id="PF00359">
    <property type="entry name" value="PTS_EIIA_2"/>
    <property type="match status" value="1"/>
</dbReference>